<proteinExistence type="predicted"/>
<evidence type="ECO:0000313" key="2">
    <source>
        <dbReference type="Proteomes" id="UP000887581"/>
    </source>
</evidence>
<accession>A0A915Q866</accession>
<keyword evidence="2" id="KW-1185">Reference proteome</keyword>
<sequence length="112" mass="12165">MVTDLVTQNSGYSLQDALTSGKDDGAQYISIGGSLASLKAGIKTGSGKRWTGRSVTEPGFNNPEKNHQDARESSATTTKLWTQCSLVEDESVFRGKYLFLLVRACIPEHLLL</sequence>
<dbReference type="AlphaFoldDB" id="A0A915Q866"/>
<reference evidence="3" key="1">
    <citation type="submission" date="2022-11" db="UniProtKB">
        <authorList>
            <consortium name="WormBaseParasite"/>
        </authorList>
    </citation>
    <scope>IDENTIFICATION</scope>
</reference>
<evidence type="ECO:0000256" key="1">
    <source>
        <dbReference type="SAM" id="MobiDB-lite"/>
    </source>
</evidence>
<evidence type="ECO:0000313" key="3">
    <source>
        <dbReference type="WBParaSite" id="sdigi.contig92.g4143.t1"/>
    </source>
</evidence>
<dbReference type="Proteomes" id="UP000887581">
    <property type="component" value="Unplaced"/>
</dbReference>
<dbReference type="WBParaSite" id="sdigi.contig92.g4143.t1">
    <property type="protein sequence ID" value="sdigi.contig92.g4143.t1"/>
    <property type="gene ID" value="sdigi.contig92.g4143"/>
</dbReference>
<name>A0A915Q866_9BILA</name>
<feature type="region of interest" description="Disordered" evidence="1">
    <location>
        <begin position="44"/>
        <end position="74"/>
    </location>
</feature>
<protein>
    <submittedName>
        <fullName evidence="3">Uncharacterized protein</fullName>
    </submittedName>
</protein>
<organism evidence="2 3">
    <name type="scientific">Setaria digitata</name>
    <dbReference type="NCBI Taxonomy" id="48799"/>
    <lineage>
        <taxon>Eukaryota</taxon>
        <taxon>Metazoa</taxon>
        <taxon>Ecdysozoa</taxon>
        <taxon>Nematoda</taxon>
        <taxon>Chromadorea</taxon>
        <taxon>Rhabditida</taxon>
        <taxon>Spirurina</taxon>
        <taxon>Spiruromorpha</taxon>
        <taxon>Filarioidea</taxon>
        <taxon>Setariidae</taxon>
        <taxon>Setaria</taxon>
    </lineage>
</organism>